<reference evidence="3 4" key="1">
    <citation type="journal article" date="2011" name="Stand. Genomic Sci.">
        <title>Complete genome sequence of Deinococcus maricopensis type strain (LB-34).</title>
        <authorList>
            <person name="Pukall R."/>
            <person name="Zeytun A."/>
            <person name="Lucas S."/>
            <person name="Lapidus A."/>
            <person name="Hammon N."/>
            <person name="Deshpande S."/>
            <person name="Nolan M."/>
            <person name="Cheng J.F."/>
            <person name="Pitluck S."/>
            <person name="Liolios K."/>
            <person name="Pagani I."/>
            <person name="Mikhailova N."/>
            <person name="Ivanova N."/>
            <person name="Mavromatis K."/>
            <person name="Pati A."/>
            <person name="Tapia R."/>
            <person name="Han C."/>
            <person name="Goodwin L."/>
            <person name="Chen A."/>
            <person name="Palaniappan K."/>
            <person name="Land M."/>
            <person name="Hauser L."/>
            <person name="Chang Y.J."/>
            <person name="Jeffries C.D."/>
            <person name="Brambilla E.M."/>
            <person name="Rohde M."/>
            <person name="Goker M."/>
            <person name="Detter J.C."/>
            <person name="Woyke T."/>
            <person name="Bristow J."/>
            <person name="Eisen J.A."/>
            <person name="Markowitz V."/>
            <person name="Hugenholtz P."/>
            <person name="Kyrpides N.C."/>
            <person name="Klenk H.P."/>
        </authorList>
    </citation>
    <scope>NUCLEOTIDE SEQUENCE [LARGE SCALE GENOMIC DNA]</scope>
    <source>
        <strain evidence="4">DSM 21211 / LMG 22137 / NRRL B-23946 / LB-34</strain>
    </source>
</reference>
<keyword evidence="4" id="KW-1185">Reference proteome</keyword>
<proteinExistence type="inferred from homology"/>
<evidence type="ECO:0000313" key="4">
    <source>
        <dbReference type="Proteomes" id="UP000008635"/>
    </source>
</evidence>
<dbReference type="SUPFAM" id="SSF102405">
    <property type="entry name" value="MCP/YpsA-like"/>
    <property type="match status" value="1"/>
</dbReference>
<sequence length="358" mass="36580">MTLFDTTATEELRALLALRFTPQLGPRRIEALRQHFGSAGAALMAGPSGARHVDSVDARGAAGLGDAATLRRADEEIERARKVGAQLLGRGLPGYPAALEALPDPPPVLWVRGTLPDLAVVPTAIGVVGTRACSAHARSFTRALAADLARAGVVVVSGLARGIDTAAHTAAVDAGGASIGVLGSGVDTIYPAENKALAARLCVVSEYPLGTRPAAHNFPARNRVIAALSAGSVVVEGEARSGAMITAVAALECGRTVFAVPGRAGDPLAAGPHQLLRDGAVLVEGAADILREFGWADAPSRAPLDLPDDQARVLAALTGPRTLDDVLSVSGVADAHTALLMLQLAGLVEESGGRYARR</sequence>
<evidence type="ECO:0000256" key="1">
    <source>
        <dbReference type="ARBA" id="ARBA00006525"/>
    </source>
</evidence>
<dbReference type="InterPro" id="IPR003488">
    <property type="entry name" value="DprA"/>
</dbReference>
<dbReference type="AlphaFoldDB" id="E8UC60"/>
<reference evidence="4" key="2">
    <citation type="submission" date="2011-01" db="EMBL/GenBank/DDBJ databases">
        <title>The complete genome of Deinococcus maricopensis DSM 21211.</title>
        <authorList>
            <consortium name="US DOE Joint Genome Institute (JGI-PGF)"/>
            <person name="Lucas S."/>
            <person name="Copeland A."/>
            <person name="Lapidus A."/>
            <person name="Goodwin L."/>
            <person name="Pitluck S."/>
            <person name="Kyrpides N."/>
            <person name="Mavromatis K."/>
            <person name="Pagani I."/>
            <person name="Ivanova N."/>
            <person name="Ovchinnikova G."/>
            <person name="Zeytun A."/>
            <person name="Detter J.C."/>
            <person name="Han C."/>
            <person name="Land M."/>
            <person name="Hauser L."/>
            <person name="Markowitz V."/>
            <person name="Cheng J.-F."/>
            <person name="Hugenholtz P."/>
            <person name="Woyke T."/>
            <person name="Wu D."/>
            <person name="Pukall R."/>
            <person name="Gehrich-Schroeter G."/>
            <person name="Brambilla E."/>
            <person name="Klenk H.-P."/>
            <person name="Eisen J.A."/>
        </authorList>
    </citation>
    <scope>NUCLEOTIDE SEQUENCE [LARGE SCALE GENOMIC DNA]</scope>
    <source>
        <strain evidence="4">DSM 21211 / LMG 22137 / NRRL B-23946 / LB-34</strain>
    </source>
</reference>
<protein>
    <submittedName>
        <fullName evidence="3">DNA protecting protein DprA</fullName>
    </submittedName>
</protein>
<feature type="domain" description="Smf/DprA SLOG" evidence="2">
    <location>
        <begin position="93"/>
        <end position="293"/>
    </location>
</feature>
<comment type="similarity">
    <text evidence="1">Belongs to the DprA/Smf family.</text>
</comment>
<name>E8UC60_DEIML</name>
<dbReference type="PANTHER" id="PTHR43022">
    <property type="entry name" value="PROTEIN SMF"/>
    <property type="match status" value="1"/>
</dbReference>
<dbReference type="InterPro" id="IPR036388">
    <property type="entry name" value="WH-like_DNA-bd_sf"/>
</dbReference>
<dbReference type="InterPro" id="IPR057666">
    <property type="entry name" value="DrpA_SLOG"/>
</dbReference>
<dbReference type="NCBIfam" id="TIGR00732">
    <property type="entry name" value="dprA"/>
    <property type="match status" value="1"/>
</dbReference>
<dbReference type="Proteomes" id="UP000008635">
    <property type="component" value="Chromosome"/>
</dbReference>
<dbReference type="eggNOG" id="COG0758">
    <property type="taxonomic scope" value="Bacteria"/>
</dbReference>
<organism evidence="3 4">
    <name type="scientific">Deinococcus maricopensis (strain DSM 21211 / LMG 22137 / NRRL B-23946 / LB-34)</name>
    <dbReference type="NCBI Taxonomy" id="709986"/>
    <lineage>
        <taxon>Bacteria</taxon>
        <taxon>Thermotogati</taxon>
        <taxon>Deinococcota</taxon>
        <taxon>Deinococci</taxon>
        <taxon>Deinococcales</taxon>
        <taxon>Deinococcaceae</taxon>
        <taxon>Deinococcus</taxon>
    </lineage>
</organism>
<evidence type="ECO:0000259" key="2">
    <source>
        <dbReference type="Pfam" id="PF02481"/>
    </source>
</evidence>
<dbReference type="KEGG" id="dmr:Deima_3092"/>
<dbReference type="HOGENOM" id="CLU_029601_1_0_0"/>
<dbReference type="OrthoDB" id="9785707at2"/>
<dbReference type="RefSeq" id="WP_013558224.1">
    <property type="nucleotide sequence ID" value="NC_014958.1"/>
</dbReference>
<dbReference type="Gene3D" id="3.40.50.450">
    <property type="match status" value="1"/>
</dbReference>
<dbReference type="Pfam" id="PF02481">
    <property type="entry name" value="DNA_processg_A"/>
    <property type="match status" value="1"/>
</dbReference>
<accession>E8UC60</accession>
<dbReference type="Gene3D" id="1.10.10.10">
    <property type="entry name" value="Winged helix-like DNA-binding domain superfamily/Winged helix DNA-binding domain"/>
    <property type="match status" value="1"/>
</dbReference>
<dbReference type="EMBL" id="CP002454">
    <property type="protein sequence ID" value="ADV68721.1"/>
    <property type="molecule type" value="Genomic_DNA"/>
</dbReference>
<gene>
    <name evidence="3" type="ordered locus">Deima_3092</name>
</gene>
<dbReference type="GO" id="GO:0009294">
    <property type="term" value="P:DNA-mediated transformation"/>
    <property type="evidence" value="ECO:0007669"/>
    <property type="project" value="InterPro"/>
</dbReference>
<dbReference type="PANTHER" id="PTHR43022:SF1">
    <property type="entry name" value="PROTEIN SMF"/>
    <property type="match status" value="1"/>
</dbReference>
<dbReference type="STRING" id="709986.Deima_3092"/>
<evidence type="ECO:0000313" key="3">
    <source>
        <dbReference type="EMBL" id="ADV68721.1"/>
    </source>
</evidence>